<organism evidence="2 3">
    <name type="scientific">Dufourea novaeangliae</name>
    <name type="common">Sweat bee</name>
    <dbReference type="NCBI Taxonomy" id="178035"/>
    <lineage>
        <taxon>Eukaryota</taxon>
        <taxon>Metazoa</taxon>
        <taxon>Ecdysozoa</taxon>
        <taxon>Arthropoda</taxon>
        <taxon>Hexapoda</taxon>
        <taxon>Insecta</taxon>
        <taxon>Pterygota</taxon>
        <taxon>Neoptera</taxon>
        <taxon>Endopterygota</taxon>
        <taxon>Hymenoptera</taxon>
        <taxon>Apocrita</taxon>
        <taxon>Aculeata</taxon>
        <taxon>Apoidea</taxon>
        <taxon>Anthophila</taxon>
        <taxon>Halictidae</taxon>
        <taxon>Rophitinae</taxon>
        <taxon>Dufourea</taxon>
    </lineage>
</organism>
<dbReference type="OMA" id="IQTQTAW"/>
<sequence>MEEIKPAEKVSIRCVKSICPTAEELSVITNNVKCEKCGLVFQNEPRYRLHDLKVHQRKNLDKAVKENVQYHCPVESCVYALNAERHFTSMKYLKQHYLKVHAKKTYACTRCEKSFSTEAAKEGHMRICGIEFTCSCSKSYTSYEALLTHAKRSLHTINDKYKNVLRRTNSKTIRSILPINPTGINKLITILPTNQTENKISIYNNDTKQKSTVDIGIQTDEYKRNKRISSPLKHISNGHHYSGKRGVSKQTQTSISQRVRQNVMSMETQTTTVSQVFKSSLKNQKRRKNCVSQNPDYTLLKEDLNLDNFTSPNLFPSSPLPLRDDVGLHDFWEEKSTSGTQTIPEKDMFEVLNDNVTQTDFETFYEHSTNPLIQCVPKSTVALMTLPYAEETSAAVEGYSFVSSNSISRADPMLTDKTFDDKFSSIETQTEQDYSQSFFDSDTLTRSFALSSNIETQTTNNLDNMEQLLYSNTCTQTCDEILPSDLGLSNIQTQTAWTQLEDTTVSTETQTKSLICETGCNISMGACRSWLSTQTSHTETQTDLLSIFEGLQ</sequence>
<dbReference type="GO" id="GO:0000981">
    <property type="term" value="F:DNA-binding transcription factor activity, RNA polymerase II-specific"/>
    <property type="evidence" value="ECO:0007669"/>
    <property type="project" value="TreeGrafter"/>
</dbReference>
<evidence type="ECO:0000313" key="3">
    <source>
        <dbReference type="Proteomes" id="UP000076502"/>
    </source>
</evidence>
<accession>A0A154PIN0</accession>
<dbReference type="PANTHER" id="PTHR46664">
    <property type="entry name" value="ATM INTERACTOR"/>
    <property type="match status" value="1"/>
</dbReference>
<dbReference type="EMBL" id="KQ434924">
    <property type="protein sequence ID" value="KZC11672.1"/>
    <property type="molecule type" value="Genomic_DNA"/>
</dbReference>
<dbReference type="Gene3D" id="3.30.160.60">
    <property type="entry name" value="Classic Zinc Finger"/>
    <property type="match status" value="1"/>
</dbReference>
<dbReference type="GO" id="GO:0005634">
    <property type="term" value="C:nucleus"/>
    <property type="evidence" value="ECO:0007669"/>
    <property type="project" value="TreeGrafter"/>
</dbReference>
<gene>
    <name evidence="2" type="ORF">WN55_02954</name>
</gene>
<dbReference type="AlphaFoldDB" id="A0A154PIN0"/>
<dbReference type="InterPro" id="IPR013087">
    <property type="entry name" value="Znf_C2H2_type"/>
</dbReference>
<dbReference type="SMART" id="SM00355">
    <property type="entry name" value="ZnF_C2H2"/>
    <property type="match status" value="4"/>
</dbReference>
<dbReference type="PANTHER" id="PTHR46664:SF1">
    <property type="entry name" value="ATM INTERACTOR"/>
    <property type="match status" value="1"/>
</dbReference>
<evidence type="ECO:0000259" key="1">
    <source>
        <dbReference type="PROSITE" id="PS00028"/>
    </source>
</evidence>
<dbReference type="GO" id="GO:0000976">
    <property type="term" value="F:transcription cis-regulatory region binding"/>
    <property type="evidence" value="ECO:0007669"/>
    <property type="project" value="InterPro"/>
</dbReference>
<dbReference type="Proteomes" id="UP000076502">
    <property type="component" value="Unassembled WGS sequence"/>
</dbReference>
<evidence type="ECO:0000313" key="2">
    <source>
        <dbReference type="EMBL" id="KZC11672.1"/>
    </source>
</evidence>
<dbReference type="STRING" id="178035.A0A154PIN0"/>
<dbReference type="InterPro" id="IPR055303">
    <property type="entry name" value="ATMIN"/>
</dbReference>
<name>A0A154PIN0_DUFNO</name>
<protein>
    <submittedName>
        <fullName evidence="2">ATM interactor</fullName>
    </submittedName>
</protein>
<reference evidence="2 3" key="1">
    <citation type="submission" date="2015-07" db="EMBL/GenBank/DDBJ databases">
        <title>The genome of Dufourea novaeangliae.</title>
        <authorList>
            <person name="Pan H."/>
            <person name="Kapheim K."/>
        </authorList>
    </citation>
    <scope>NUCLEOTIDE SEQUENCE [LARGE SCALE GENOMIC DNA]</scope>
    <source>
        <strain evidence="2">0120121106</strain>
        <tissue evidence="2">Whole body</tissue>
    </source>
</reference>
<dbReference type="PROSITE" id="PS00028">
    <property type="entry name" value="ZINC_FINGER_C2H2_1"/>
    <property type="match status" value="1"/>
</dbReference>
<proteinExistence type="predicted"/>
<dbReference type="OrthoDB" id="6354171at2759"/>
<dbReference type="GO" id="GO:0045944">
    <property type="term" value="P:positive regulation of transcription by RNA polymerase II"/>
    <property type="evidence" value="ECO:0007669"/>
    <property type="project" value="InterPro"/>
</dbReference>
<keyword evidence="3" id="KW-1185">Reference proteome</keyword>
<feature type="domain" description="C2H2-type" evidence="1">
    <location>
        <begin position="34"/>
        <end position="55"/>
    </location>
</feature>